<dbReference type="STRING" id="545697.HMPREF0216_00172"/>
<dbReference type="EMBL" id="AMEZ01000005">
    <property type="protein sequence ID" value="EKY29589.1"/>
    <property type="molecule type" value="Genomic_DNA"/>
</dbReference>
<dbReference type="AlphaFoldDB" id="L1QNK9"/>
<evidence type="ECO:0000313" key="2">
    <source>
        <dbReference type="Proteomes" id="UP000010420"/>
    </source>
</evidence>
<proteinExistence type="predicted"/>
<name>L1QNK9_9CLOT</name>
<reference evidence="1 2" key="1">
    <citation type="submission" date="2012-05" db="EMBL/GenBank/DDBJ databases">
        <authorList>
            <person name="Weinstock G."/>
            <person name="Sodergren E."/>
            <person name="Lobos E.A."/>
            <person name="Fulton L."/>
            <person name="Fulton R."/>
            <person name="Courtney L."/>
            <person name="Fronick C."/>
            <person name="O'Laughlin M."/>
            <person name="Godfrey J."/>
            <person name="Wilson R.M."/>
            <person name="Miner T."/>
            <person name="Farmer C."/>
            <person name="Delehaunty K."/>
            <person name="Cordes M."/>
            <person name="Minx P."/>
            <person name="Tomlinson C."/>
            <person name="Chen J."/>
            <person name="Wollam A."/>
            <person name="Pepin K.H."/>
            <person name="Bhonagiri V."/>
            <person name="Zhang X."/>
            <person name="Suruliraj S."/>
            <person name="Warren W."/>
            <person name="Mitreva M."/>
            <person name="Mardis E.R."/>
            <person name="Wilson R.K."/>
        </authorList>
    </citation>
    <scope>NUCLEOTIDE SEQUENCE [LARGE SCALE GENOMIC DNA]</scope>
    <source>
        <strain evidence="1 2">DSM 1785</strain>
    </source>
</reference>
<protein>
    <submittedName>
        <fullName evidence="1">Uncharacterized protein</fullName>
    </submittedName>
</protein>
<keyword evidence="2" id="KW-1185">Reference proteome</keyword>
<sequence length="42" mass="5121">MVFFFFSIKGEILINNFINSNYITENKLFLMVYIIKYMAVKY</sequence>
<organism evidence="1 2">
    <name type="scientific">Clostridium celatum DSM 1785</name>
    <dbReference type="NCBI Taxonomy" id="545697"/>
    <lineage>
        <taxon>Bacteria</taxon>
        <taxon>Bacillati</taxon>
        <taxon>Bacillota</taxon>
        <taxon>Clostridia</taxon>
        <taxon>Eubacteriales</taxon>
        <taxon>Clostridiaceae</taxon>
        <taxon>Clostridium</taxon>
    </lineage>
</organism>
<dbReference type="Proteomes" id="UP000010420">
    <property type="component" value="Unassembled WGS sequence"/>
</dbReference>
<comment type="caution">
    <text evidence="1">The sequence shown here is derived from an EMBL/GenBank/DDBJ whole genome shotgun (WGS) entry which is preliminary data.</text>
</comment>
<gene>
    <name evidence="1" type="ORF">HMPREF0216_00172</name>
</gene>
<evidence type="ECO:0000313" key="1">
    <source>
        <dbReference type="EMBL" id="EKY29589.1"/>
    </source>
</evidence>
<dbReference type="HOGENOM" id="CLU_3249480_0_0_9"/>
<accession>L1QNK9</accession>